<sequence>MGRTPSCAHRARGGKRPRAPECRRTHLYQGSRLQRGRPALIAINRHPSGPDRALALPASFGPGLALRQFLRTPTMLISPQERLGIFIDGADLLTASRALGFSVDFKRLRSLFQERGKLIRTVFYATLSEDDNGECSMRPLIDWLQYNGYSTSTKATRRRIAGQPCASGAMDVEIAVDAIRLGRALDHVILFSGRAELKALVFALQEEGKRVTVVSTLATGALVVDEMRRQADQYVDLAELKDQIRLPVGSTTPKQ</sequence>
<dbReference type="CDD" id="cd10911">
    <property type="entry name" value="PIN_LabA"/>
    <property type="match status" value="1"/>
</dbReference>
<organism evidence="2 3">
    <name type="scientific">Hyphomicrobium album</name>
    <dbReference type="NCBI Taxonomy" id="2665159"/>
    <lineage>
        <taxon>Bacteria</taxon>
        <taxon>Pseudomonadati</taxon>
        <taxon>Pseudomonadota</taxon>
        <taxon>Alphaproteobacteria</taxon>
        <taxon>Hyphomicrobiales</taxon>
        <taxon>Hyphomicrobiaceae</taxon>
        <taxon>Hyphomicrobium</taxon>
    </lineage>
</organism>
<evidence type="ECO:0000313" key="2">
    <source>
        <dbReference type="EMBL" id="MTD94108.1"/>
    </source>
</evidence>
<keyword evidence="3" id="KW-1185">Reference proteome</keyword>
<evidence type="ECO:0000313" key="3">
    <source>
        <dbReference type="Proteomes" id="UP000440694"/>
    </source>
</evidence>
<dbReference type="InterPro" id="IPR021139">
    <property type="entry name" value="NYN"/>
</dbReference>
<dbReference type="GO" id="GO:0004540">
    <property type="term" value="F:RNA nuclease activity"/>
    <property type="evidence" value="ECO:0007669"/>
    <property type="project" value="InterPro"/>
</dbReference>
<comment type="caution">
    <text evidence="2">The sequence shown here is derived from an EMBL/GenBank/DDBJ whole genome shotgun (WGS) entry which is preliminary data.</text>
</comment>
<dbReference type="Proteomes" id="UP000440694">
    <property type="component" value="Unassembled WGS sequence"/>
</dbReference>
<accession>A0A6I3KI33</accession>
<dbReference type="PANTHER" id="PTHR35458">
    <property type="entry name" value="SLR0755 PROTEIN"/>
    <property type="match status" value="1"/>
</dbReference>
<dbReference type="Pfam" id="PF01936">
    <property type="entry name" value="NYN"/>
    <property type="match status" value="1"/>
</dbReference>
<proteinExistence type="predicted"/>
<dbReference type="PANTHER" id="PTHR35458:SF2">
    <property type="entry name" value="SLR0755 PROTEIN"/>
    <property type="match status" value="1"/>
</dbReference>
<evidence type="ECO:0000259" key="1">
    <source>
        <dbReference type="Pfam" id="PF01936"/>
    </source>
</evidence>
<feature type="domain" description="NYN" evidence="1">
    <location>
        <begin position="82"/>
        <end position="237"/>
    </location>
</feature>
<gene>
    <name evidence="2" type="ORF">GIW81_07120</name>
</gene>
<dbReference type="Gene3D" id="3.40.50.1010">
    <property type="entry name" value="5'-nuclease"/>
    <property type="match status" value="1"/>
</dbReference>
<dbReference type="EMBL" id="WMBQ01000001">
    <property type="protein sequence ID" value="MTD94108.1"/>
    <property type="molecule type" value="Genomic_DNA"/>
</dbReference>
<dbReference type="InterPro" id="IPR047140">
    <property type="entry name" value="LabA"/>
</dbReference>
<dbReference type="AlphaFoldDB" id="A0A6I3KI33"/>
<name>A0A6I3KI33_9HYPH</name>
<protein>
    <submittedName>
        <fullName evidence="2">NYN domain-containing protein</fullName>
    </submittedName>
</protein>
<reference evidence="2 3" key="1">
    <citation type="submission" date="2019-11" db="EMBL/GenBank/DDBJ databases">
        <title>Identification of a novel strain.</title>
        <authorList>
            <person name="Xu Q."/>
            <person name="Wang G."/>
        </authorList>
    </citation>
    <scope>NUCLEOTIDE SEQUENCE [LARGE SCALE GENOMIC DNA]</scope>
    <source>
        <strain evidence="3">xq</strain>
    </source>
</reference>